<protein>
    <submittedName>
        <fullName evidence="2">Uncharacterized protein</fullName>
    </submittedName>
</protein>
<feature type="chain" id="PRO_5016389671" evidence="1">
    <location>
        <begin position="20"/>
        <end position="116"/>
    </location>
</feature>
<dbReference type="EMBL" id="KZ821675">
    <property type="protein sequence ID" value="PYH86707.1"/>
    <property type="molecule type" value="Genomic_DNA"/>
</dbReference>
<evidence type="ECO:0000313" key="2">
    <source>
        <dbReference type="EMBL" id="PYH86707.1"/>
    </source>
</evidence>
<dbReference type="AlphaFoldDB" id="A0A319CW26"/>
<dbReference type="RefSeq" id="XP_025496907.1">
    <property type="nucleotide sequence ID" value="XM_025636764.1"/>
</dbReference>
<keyword evidence="1" id="KW-0732">Signal</keyword>
<evidence type="ECO:0000256" key="1">
    <source>
        <dbReference type="SAM" id="SignalP"/>
    </source>
</evidence>
<sequence>MKSIILLLAALLPMAMSSAVPADADAKVELSQKQELSGHNSLRCQVGSSTQFKNISCGGAPVAGSYTNGQAIFLRCKISRGGGTTWYKTKQGTWVLNAKWHSRSRIKSVFDEMDSP</sequence>
<proteinExistence type="predicted"/>
<feature type="signal peptide" evidence="1">
    <location>
        <begin position="1"/>
        <end position="19"/>
    </location>
</feature>
<reference evidence="2 3" key="1">
    <citation type="submission" date="2016-12" db="EMBL/GenBank/DDBJ databases">
        <title>The genomes of Aspergillus section Nigri reveals drivers in fungal speciation.</title>
        <authorList>
            <consortium name="DOE Joint Genome Institute"/>
            <person name="Vesth T.C."/>
            <person name="Nybo J."/>
            <person name="Theobald S."/>
            <person name="Brandl J."/>
            <person name="Frisvad J.C."/>
            <person name="Nielsen K.F."/>
            <person name="Lyhne E.K."/>
            <person name="Kogle M.E."/>
            <person name="Kuo A."/>
            <person name="Riley R."/>
            <person name="Clum A."/>
            <person name="Nolan M."/>
            <person name="Lipzen A."/>
            <person name="Salamov A."/>
            <person name="Henrissat B."/>
            <person name="Wiebenga A."/>
            <person name="De Vries R.P."/>
            <person name="Grigoriev I.V."/>
            <person name="Mortensen U.H."/>
            <person name="Andersen M.R."/>
            <person name="Baker S.E."/>
        </authorList>
    </citation>
    <scope>NUCLEOTIDE SEQUENCE [LARGE SCALE GENOMIC DNA]</scope>
    <source>
        <strain evidence="2 3">CBS 121591</strain>
    </source>
</reference>
<organism evidence="2 3">
    <name type="scientific">Aspergillus uvarum CBS 121591</name>
    <dbReference type="NCBI Taxonomy" id="1448315"/>
    <lineage>
        <taxon>Eukaryota</taxon>
        <taxon>Fungi</taxon>
        <taxon>Dikarya</taxon>
        <taxon>Ascomycota</taxon>
        <taxon>Pezizomycotina</taxon>
        <taxon>Eurotiomycetes</taxon>
        <taxon>Eurotiomycetidae</taxon>
        <taxon>Eurotiales</taxon>
        <taxon>Aspergillaceae</taxon>
        <taxon>Aspergillus</taxon>
        <taxon>Aspergillus subgen. Circumdati</taxon>
    </lineage>
</organism>
<dbReference type="Proteomes" id="UP000248340">
    <property type="component" value="Unassembled WGS sequence"/>
</dbReference>
<dbReference type="OrthoDB" id="10381202at2759"/>
<keyword evidence="3" id="KW-1185">Reference proteome</keyword>
<dbReference type="GeneID" id="37139505"/>
<evidence type="ECO:0000313" key="3">
    <source>
        <dbReference type="Proteomes" id="UP000248340"/>
    </source>
</evidence>
<name>A0A319CW26_9EURO</name>
<accession>A0A319CW26</accession>
<gene>
    <name evidence="2" type="ORF">BO82DRAFT_360449</name>
</gene>
<dbReference type="VEuPathDB" id="FungiDB:BO82DRAFT_360449"/>